<proteinExistence type="inferred from homology"/>
<evidence type="ECO:0000256" key="4">
    <source>
        <dbReference type="ARBA" id="ARBA00023015"/>
    </source>
</evidence>
<evidence type="ECO:0000256" key="3">
    <source>
        <dbReference type="ARBA" id="ARBA00017306"/>
    </source>
</evidence>
<feature type="compositionally biased region" description="Polar residues" evidence="9">
    <location>
        <begin position="41"/>
        <end position="50"/>
    </location>
</feature>
<evidence type="ECO:0000256" key="1">
    <source>
        <dbReference type="ARBA" id="ARBA00004123"/>
    </source>
</evidence>
<keyword evidence="5" id="KW-0804">Transcription</keyword>
<keyword evidence="4" id="KW-0805">Transcription regulation</keyword>
<feature type="compositionally biased region" description="Basic and acidic residues" evidence="9">
    <location>
        <begin position="506"/>
        <end position="520"/>
    </location>
</feature>
<feature type="compositionally biased region" description="Low complexity" evidence="9">
    <location>
        <begin position="65"/>
        <end position="74"/>
    </location>
</feature>
<evidence type="ECO:0000256" key="6">
    <source>
        <dbReference type="ARBA" id="ARBA00023242"/>
    </source>
</evidence>
<feature type="region of interest" description="Disordered" evidence="9">
    <location>
        <begin position="379"/>
        <end position="434"/>
    </location>
</feature>
<comment type="subcellular location">
    <subcellularLocation>
        <location evidence="1">Nucleus</location>
    </subcellularLocation>
</comment>
<dbReference type="EMBL" id="ONZQ02000013">
    <property type="protein sequence ID" value="SPO05664.1"/>
    <property type="molecule type" value="Genomic_DNA"/>
</dbReference>
<evidence type="ECO:0000256" key="5">
    <source>
        <dbReference type="ARBA" id="ARBA00023163"/>
    </source>
</evidence>
<gene>
    <name evidence="11" type="ORF">DNG_08351</name>
</gene>
<comment type="function">
    <text evidence="7">Functions as a component of the DNA-binding general transcription factor complex TFIID. Binding of TFIID to a promoter (with or without TATA element) is the initial step in pre-initiation complex (PIC) formation. TFIID plays a key role in the regulation of gene expression by RNA polymerase II through different activities such as transcription activator interaction, core promoter recognition and selectivity, TFIIA and TFIIB interaction, chromatin modification (histone acetylation by TAF1), facilitation of DNA opening and initiation of transcription.</text>
</comment>
<feature type="compositionally biased region" description="Basic and acidic residues" evidence="9">
    <location>
        <begin position="379"/>
        <end position="388"/>
    </location>
</feature>
<feature type="domain" description="Transcription initiation factor TFIID component TAF4 C-terminal" evidence="10">
    <location>
        <begin position="255"/>
        <end position="535"/>
    </location>
</feature>
<feature type="compositionally biased region" description="Basic and acidic residues" evidence="9">
    <location>
        <begin position="413"/>
        <end position="425"/>
    </location>
</feature>
<reference evidence="11" key="1">
    <citation type="submission" date="2018-03" db="EMBL/GenBank/DDBJ databases">
        <authorList>
            <person name="Guldener U."/>
        </authorList>
    </citation>
    <scope>NUCLEOTIDE SEQUENCE</scope>
</reference>
<evidence type="ECO:0000256" key="9">
    <source>
        <dbReference type="SAM" id="MobiDB-lite"/>
    </source>
</evidence>
<evidence type="ECO:0000259" key="10">
    <source>
        <dbReference type="Pfam" id="PF05236"/>
    </source>
</evidence>
<dbReference type="GO" id="GO:0005669">
    <property type="term" value="C:transcription factor TFIID complex"/>
    <property type="evidence" value="ECO:0007669"/>
    <property type="project" value="InterPro"/>
</dbReference>
<comment type="similarity">
    <text evidence="2">Belongs to the TAF4 family.</text>
</comment>
<dbReference type="Pfam" id="PF05236">
    <property type="entry name" value="TAF4"/>
    <property type="match status" value="1"/>
</dbReference>
<evidence type="ECO:0000256" key="2">
    <source>
        <dbReference type="ARBA" id="ARBA00006178"/>
    </source>
</evidence>
<dbReference type="InterPro" id="IPR007900">
    <property type="entry name" value="TAF4_C"/>
</dbReference>
<dbReference type="AlphaFoldDB" id="A0AAE8N4W3"/>
<organism evidence="11 12">
    <name type="scientific">Cephalotrichum gorgonifer</name>
    <dbReference type="NCBI Taxonomy" id="2041049"/>
    <lineage>
        <taxon>Eukaryota</taxon>
        <taxon>Fungi</taxon>
        <taxon>Dikarya</taxon>
        <taxon>Ascomycota</taxon>
        <taxon>Pezizomycotina</taxon>
        <taxon>Sordariomycetes</taxon>
        <taxon>Hypocreomycetidae</taxon>
        <taxon>Microascales</taxon>
        <taxon>Microascaceae</taxon>
        <taxon>Cephalotrichum</taxon>
    </lineage>
</organism>
<dbReference type="Proteomes" id="UP001187682">
    <property type="component" value="Unassembled WGS sequence"/>
</dbReference>
<feature type="region of interest" description="Disordered" evidence="9">
    <location>
        <begin position="1"/>
        <end position="85"/>
    </location>
</feature>
<keyword evidence="12" id="KW-1185">Reference proteome</keyword>
<accession>A0AAE8N4W3</accession>
<name>A0AAE8N4W3_9PEZI</name>
<keyword evidence="6" id="KW-0539">Nucleus</keyword>
<feature type="compositionally biased region" description="Polar residues" evidence="9">
    <location>
        <begin position="1"/>
        <end position="33"/>
    </location>
</feature>
<feature type="region of interest" description="Disordered" evidence="9">
    <location>
        <begin position="459"/>
        <end position="520"/>
    </location>
</feature>
<dbReference type="GO" id="GO:0006352">
    <property type="term" value="P:DNA-templated transcription initiation"/>
    <property type="evidence" value="ECO:0007669"/>
    <property type="project" value="InterPro"/>
</dbReference>
<protein>
    <recommendedName>
        <fullName evidence="3">Transcription initiation factor TFIID subunit 4</fullName>
    </recommendedName>
    <alternativeName>
        <fullName evidence="8">TBP-associated factor 4</fullName>
    </alternativeName>
</protein>
<comment type="caution">
    <text evidence="11">The sequence shown here is derived from an EMBL/GenBank/DDBJ whole genome shotgun (WGS) entry which is preliminary data.</text>
</comment>
<sequence>MSTTPPVVVTSNQPHGYTNGHTSQNLSDAQSPHVSPPAGPTASSPYTTATMAPIAPQPSAAATETPGTPGSMGPPSRPPDRPAKEYEYEPTDMLAGTGIDLRAEEQLAADMLLSGYEASYGFPQFPPGSKDSFHGAGPMNQASGRLEAQSQNELAAIAAQKAWDAAAKRLAATRAQELNEPYIAAAAVHGKLEKFAKEQGLDLHLEHKNPQNAPGRLRVADEQPAPRLEVVTKTLPDATVVTTTGSFIPHETYLADQLALLSIACKQRMRALVEDAYRVSKNRQESSHGLVPEEWVEAAAPLPGMAAVEEEAAAAAAAASGEATDPNANSRKRSQSAANLDPVNGVPVKLHKIEKNETISTIRDVTRAERDWEESRLRRRNIRTDGGGKDSATPSRAGSVAPGTPGAASGDTTSKKDASKKEQRKTAMAKAAEATNHISQNLTSSMFVGKTGGLFGKKKYDWMNPKPKSGGSTPARAGTPGASGGGGGAAGGGTAQAENIPLTTESRTRLGNWREDKEKGRGIQLRDWVAALEAEGVDGTVLQKAYDKLDTSGPR</sequence>
<feature type="compositionally biased region" description="Gly residues" evidence="9">
    <location>
        <begin position="481"/>
        <end position="494"/>
    </location>
</feature>
<feature type="region of interest" description="Disordered" evidence="9">
    <location>
        <begin position="316"/>
        <end position="343"/>
    </location>
</feature>
<evidence type="ECO:0000256" key="7">
    <source>
        <dbReference type="ARBA" id="ARBA00025346"/>
    </source>
</evidence>
<evidence type="ECO:0000313" key="12">
    <source>
        <dbReference type="Proteomes" id="UP001187682"/>
    </source>
</evidence>
<evidence type="ECO:0000256" key="8">
    <source>
        <dbReference type="ARBA" id="ARBA00031747"/>
    </source>
</evidence>
<evidence type="ECO:0000313" key="11">
    <source>
        <dbReference type="EMBL" id="SPO05664.1"/>
    </source>
</evidence>